<protein>
    <recommendedName>
        <fullName evidence="5">Antitoxin VbhA domain-containing protein</fullName>
    </recommendedName>
</protein>
<sequence>MKNDEFQNKELTPAQIDMIRQTMATLSIENLKIGKVGTEAMGSMLKGDISIQDYQKMLKENYKASNQQ</sequence>
<proteinExistence type="predicted"/>
<accession>A0A1H9PJR8</accession>
<evidence type="ECO:0000313" key="3">
    <source>
        <dbReference type="Proteomes" id="UP000182584"/>
    </source>
</evidence>
<organism evidence="2 3">
    <name type="scientific">Butyrivibrio fibrisolvens</name>
    <dbReference type="NCBI Taxonomy" id="831"/>
    <lineage>
        <taxon>Bacteria</taxon>
        <taxon>Bacillati</taxon>
        <taxon>Bacillota</taxon>
        <taxon>Clostridia</taxon>
        <taxon>Lachnospirales</taxon>
        <taxon>Lachnospiraceae</taxon>
        <taxon>Butyrivibrio</taxon>
    </lineage>
</organism>
<dbReference type="RefSeq" id="WP_074755028.1">
    <property type="nucleotide sequence ID" value="NZ_CM009896.1"/>
</dbReference>
<dbReference type="eggNOG" id="ENOG50343M5">
    <property type="taxonomic scope" value="Bacteria"/>
</dbReference>
<dbReference type="EMBL" id="FOGJ01000006">
    <property type="protein sequence ID" value="SER48079.1"/>
    <property type="molecule type" value="Genomic_DNA"/>
</dbReference>
<gene>
    <name evidence="1" type="ORF">CPT75_10120</name>
    <name evidence="2" type="ORF">SAMN04487884_10648</name>
</gene>
<keyword evidence="4" id="KW-1185">Reference proteome</keyword>
<dbReference type="OrthoDB" id="9774673at2"/>
<dbReference type="EMBL" id="NXNG01000001">
    <property type="protein sequence ID" value="PWT27427.1"/>
    <property type="molecule type" value="Genomic_DNA"/>
</dbReference>
<evidence type="ECO:0000313" key="4">
    <source>
        <dbReference type="Proteomes" id="UP000245488"/>
    </source>
</evidence>
<name>A0A1H9PJR8_BUTFI</name>
<dbReference type="Proteomes" id="UP000182584">
    <property type="component" value="Unassembled WGS sequence"/>
</dbReference>
<reference evidence="2 3" key="1">
    <citation type="submission" date="2016-10" db="EMBL/GenBank/DDBJ databases">
        <authorList>
            <person name="de Groot N.N."/>
        </authorList>
    </citation>
    <scope>NUCLEOTIDE SEQUENCE [LARGE SCALE GENOMIC DNA]</scope>
    <source>
        <strain evidence="2 3">AR40</strain>
    </source>
</reference>
<evidence type="ECO:0000313" key="1">
    <source>
        <dbReference type="EMBL" id="PWT27427.1"/>
    </source>
</evidence>
<dbReference type="Proteomes" id="UP000245488">
    <property type="component" value="Chromosome"/>
</dbReference>
<reference evidence="1 4" key="2">
    <citation type="submission" date="2017-09" db="EMBL/GenBank/DDBJ databases">
        <title>High-quality draft genome sequence of Butyrivibrio fibrisolvens INBov1, isolated from cow rumen.</title>
        <authorList>
            <person name="Rodriguez Hernaez J."/>
            <person name="Rivarola M."/>
            <person name="Paniego N."/>
            <person name="Cravero S."/>
            <person name="Ceron Cucchi M."/>
            <person name="Martinez M.C."/>
        </authorList>
    </citation>
    <scope>NUCLEOTIDE SEQUENCE [LARGE SCALE GENOMIC DNA]</scope>
    <source>
        <strain evidence="1 4">INBov1</strain>
    </source>
</reference>
<dbReference type="AlphaFoldDB" id="A0A1H9PJR8"/>
<evidence type="ECO:0000313" key="2">
    <source>
        <dbReference type="EMBL" id="SER48079.1"/>
    </source>
</evidence>
<evidence type="ECO:0008006" key="5">
    <source>
        <dbReference type="Google" id="ProtNLM"/>
    </source>
</evidence>